<comment type="caution">
    <text evidence="4">The sequence shown here is derived from an EMBL/GenBank/DDBJ whole genome shotgun (WGS) entry which is preliminary data.</text>
</comment>
<comment type="similarity">
    <text evidence="1">Belongs to the myoviridae tail sheath protein family.</text>
</comment>
<feature type="domain" description="Tail sheath protein subtilisin-like" evidence="2">
    <location>
        <begin position="237"/>
        <end position="402"/>
    </location>
</feature>
<dbReference type="Pfam" id="PF17482">
    <property type="entry name" value="Phage_sheath_1C"/>
    <property type="match status" value="1"/>
</dbReference>
<name>A0A4R7ZVU7_9ACTN</name>
<dbReference type="OrthoDB" id="9767864at2"/>
<reference evidence="4 5" key="1">
    <citation type="submission" date="2019-03" db="EMBL/GenBank/DDBJ databases">
        <title>Genomic Encyclopedia of Type Strains, Phase III (KMG-III): the genomes of soil and plant-associated and newly described type strains.</title>
        <authorList>
            <person name="Whitman W."/>
        </authorList>
    </citation>
    <scope>NUCLEOTIDE SEQUENCE [LARGE SCALE GENOMIC DNA]</scope>
    <source>
        <strain evidence="4 5">VKM Ac-2570</strain>
    </source>
</reference>
<evidence type="ECO:0000313" key="5">
    <source>
        <dbReference type="Proteomes" id="UP000295447"/>
    </source>
</evidence>
<accession>A0A4R7ZVU7</accession>
<dbReference type="EMBL" id="SODF01000001">
    <property type="protein sequence ID" value="TDW22072.1"/>
    <property type="molecule type" value="Genomic_DNA"/>
</dbReference>
<dbReference type="InterPro" id="IPR020287">
    <property type="entry name" value="Tail_sheath_C"/>
</dbReference>
<gene>
    <name evidence="4" type="ORF">EV650_0904</name>
</gene>
<evidence type="ECO:0000259" key="2">
    <source>
        <dbReference type="Pfam" id="PF04984"/>
    </source>
</evidence>
<dbReference type="RefSeq" id="WP_134115613.1">
    <property type="nucleotide sequence ID" value="NZ_SODF01000001.1"/>
</dbReference>
<dbReference type="AlphaFoldDB" id="A0A4R7ZVU7"/>
<dbReference type="Proteomes" id="UP000295447">
    <property type="component" value="Unassembled WGS sequence"/>
</dbReference>
<protein>
    <recommendedName>
        <fullName evidence="6">Tail sheath protein C-terminal domain-containing protein</fullName>
    </recommendedName>
</protein>
<dbReference type="Pfam" id="PF04984">
    <property type="entry name" value="Phage_sheath_1"/>
    <property type="match status" value="1"/>
</dbReference>
<evidence type="ECO:0000313" key="4">
    <source>
        <dbReference type="EMBL" id="TDW22072.1"/>
    </source>
</evidence>
<dbReference type="InterPro" id="IPR052042">
    <property type="entry name" value="Tail_sheath_structural"/>
</dbReference>
<dbReference type="PANTHER" id="PTHR35861">
    <property type="match status" value="1"/>
</dbReference>
<feature type="domain" description="Tail sheath protein C-terminal" evidence="3">
    <location>
        <begin position="410"/>
        <end position="513"/>
    </location>
</feature>
<sequence>MPSTLSAPGIYIEELRGGPGPIVGVSTSFTAFVDWYARGPVGVATRVDSFEEFTRLFGGLHSQSCASYGVMQYFLNGGATAWIVRIGLADDKSATAKLKDEDDADTLTVSAAAPGGWGNGLRVAVTSGAADAVNLVVGEVAADGTIAVREIHRNLPAAAADLIAAVNDASDLVLLTDIAATPKGPEPVAASATGEPSDPTTYVGLTGGVDAPVLKADGTANDATKLAAALEAGLAPLTRIEPAVFNLLCIPAAATLGDGLDELVDKASKFCEDNFAFLVVDPPPGAATDTGAEMATWAAGTDAPTGSKNAGIYWPRLRMPDPLANGVPRDTGPSGAVAGIFARTDATRGVWKAPAGIEATLRGADLSSVVNDADSARLNPIGVNVLRTFPVVGNVVWGARTLVGADLLASEWKYVPVRRTALYIEQSLRAGLKWVVFEPNDEPLWSQIRLNVGAFLQDLFRKQAFQGATPRDAYFVRCDRNTTTQGDIDRGVVNVLVGFAPLKPAEFVVIQIQQMAGQAAG</sequence>
<evidence type="ECO:0000256" key="1">
    <source>
        <dbReference type="ARBA" id="ARBA00008005"/>
    </source>
</evidence>
<dbReference type="PANTHER" id="PTHR35861:SF1">
    <property type="entry name" value="PHAGE TAIL SHEATH PROTEIN"/>
    <property type="match status" value="1"/>
</dbReference>
<evidence type="ECO:0008006" key="6">
    <source>
        <dbReference type="Google" id="ProtNLM"/>
    </source>
</evidence>
<dbReference type="Gene3D" id="3.40.50.11780">
    <property type="match status" value="2"/>
</dbReference>
<proteinExistence type="inferred from homology"/>
<keyword evidence="5" id="KW-1185">Reference proteome</keyword>
<evidence type="ECO:0000259" key="3">
    <source>
        <dbReference type="Pfam" id="PF17482"/>
    </source>
</evidence>
<organism evidence="4 5">
    <name type="scientific">Kribbella kalugense</name>
    <dbReference type="NCBI Taxonomy" id="2512221"/>
    <lineage>
        <taxon>Bacteria</taxon>
        <taxon>Bacillati</taxon>
        <taxon>Actinomycetota</taxon>
        <taxon>Actinomycetes</taxon>
        <taxon>Propionibacteriales</taxon>
        <taxon>Kribbellaceae</taxon>
        <taxon>Kribbella</taxon>
    </lineage>
</organism>
<dbReference type="InterPro" id="IPR035089">
    <property type="entry name" value="Phage_sheath_subtilisin"/>
</dbReference>